<gene>
    <name evidence="1" type="primary">Necator_chrV.g19435</name>
    <name evidence="1" type="ORF">RB195_014643</name>
</gene>
<sequence length="78" mass="8239">MASPESRRKTAAVDHQILFDSVENGGVFDSVGASRLELVFEVGVSFCKAGKPALDSPDGILLLMSRATAVAPMPPRHS</sequence>
<evidence type="ECO:0000313" key="2">
    <source>
        <dbReference type="Proteomes" id="UP001303046"/>
    </source>
</evidence>
<comment type="caution">
    <text evidence="1">The sequence shown here is derived from an EMBL/GenBank/DDBJ whole genome shotgun (WGS) entry which is preliminary data.</text>
</comment>
<protein>
    <submittedName>
        <fullName evidence="1">Uncharacterized protein</fullName>
    </submittedName>
</protein>
<accession>A0ABR1E3R1</accession>
<evidence type="ECO:0000313" key="1">
    <source>
        <dbReference type="EMBL" id="KAK6756356.1"/>
    </source>
</evidence>
<dbReference type="Proteomes" id="UP001303046">
    <property type="component" value="Unassembled WGS sequence"/>
</dbReference>
<name>A0ABR1E3R1_NECAM</name>
<organism evidence="1 2">
    <name type="scientific">Necator americanus</name>
    <name type="common">Human hookworm</name>
    <dbReference type="NCBI Taxonomy" id="51031"/>
    <lineage>
        <taxon>Eukaryota</taxon>
        <taxon>Metazoa</taxon>
        <taxon>Ecdysozoa</taxon>
        <taxon>Nematoda</taxon>
        <taxon>Chromadorea</taxon>
        <taxon>Rhabditida</taxon>
        <taxon>Rhabditina</taxon>
        <taxon>Rhabditomorpha</taxon>
        <taxon>Strongyloidea</taxon>
        <taxon>Ancylostomatidae</taxon>
        <taxon>Bunostominae</taxon>
        <taxon>Necator</taxon>
    </lineage>
</organism>
<reference evidence="1 2" key="1">
    <citation type="submission" date="2023-08" db="EMBL/GenBank/DDBJ databases">
        <title>A Necator americanus chromosomal reference genome.</title>
        <authorList>
            <person name="Ilik V."/>
            <person name="Petrzelkova K.J."/>
            <person name="Pardy F."/>
            <person name="Fuh T."/>
            <person name="Niatou-Singa F.S."/>
            <person name="Gouil Q."/>
            <person name="Baker L."/>
            <person name="Ritchie M.E."/>
            <person name="Jex A.R."/>
            <person name="Gazzola D."/>
            <person name="Li H."/>
            <person name="Toshio Fujiwara R."/>
            <person name="Zhan B."/>
            <person name="Aroian R.V."/>
            <person name="Pafco B."/>
            <person name="Schwarz E.M."/>
        </authorList>
    </citation>
    <scope>NUCLEOTIDE SEQUENCE [LARGE SCALE GENOMIC DNA]</scope>
    <source>
        <strain evidence="1 2">Aroian</strain>
        <tissue evidence="1">Whole animal</tissue>
    </source>
</reference>
<keyword evidence="2" id="KW-1185">Reference proteome</keyword>
<proteinExistence type="predicted"/>
<dbReference type="EMBL" id="JAVFWL010000005">
    <property type="protein sequence ID" value="KAK6756356.1"/>
    <property type="molecule type" value="Genomic_DNA"/>
</dbReference>